<keyword evidence="1" id="KW-0812">Transmembrane</keyword>
<evidence type="ECO:0000313" key="2">
    <source>
        <dbReference type="EMBL" id="AYE33724.1"/>
    </source>
</evidence>
<keyword evidence="1" id="KW-1133">Transmembrane helix</keyword>
<dbReference type="RefSeq" id="WP_120140516.1">
    <property type="nucleotide sequence ID" value="NZ_CP023671.1"/>
</dbReference>
<dbReference type="EMBL" id="CP099799">
    <property type="protein sequence ID" value="USS00283.1"/>
    <property type="molecule type" value="Genomic_DNA"/>
</dbReference>
<keyword evidence="5" id="KW-1185">Reference proteome</keyword>
<dbReference type="Proteomes" id="UP001055437">
    <property type="component" value="Chromosome"/>
</dbReference>
<protein>
    <submittedName>
        <fullName evidence="2">Uncharacterized protein</fullName>
    </submittedName>
</protein>
<accession>A0A9N7JK55</accession>
<dbReference type="KEGG" id="csep:CP523_04165"/>
<gene>
    <name evidence="2" type="ORF">CP523_04165</name>
    <name evidence="3" type="ORF">NH397_12405</name>
</gene>
<reference evidence="2 4" key="1">
    <citation type="submission" date="2017-09" db="EMBL/GenBank/DDBJ databases">
        <authorList>
            <person name="Thomas P."/>
            <person name="Seyboldt C."/>
        </authorList>
    </citation>
    <scope>NUCLEOTIDE SEQUENCE [LARGE SCALE GENOMIC DNA]</scope>
    <source>
        <strain evidence="2 4">DSM 7534</strain>
    </source>
</reference>
<keyword evidence="1" id="KW-0472">Membrane</keyword>
<dbReference type="EMBL" id="CP023671">
    <property type="protein sequence ID" value="AYE33724.1"/>
    <property type="molecule type" value="Genomic_DNA"/>
</dbReference>
<dbReference type="AlphaFoldDB" id="A0A9N7JK55"/>
<organism evidence="2 4">
    <name type="scientific">Clostridium septicum</name>
    <dbReference type="NCBI Taxonomy" id="1504"/>
    <lineage>
        <taxon>Bacteria</taxon>
        <taxon>Bacillati</taxon>
        <taxon>Bacillota</taxon>
        <taxon>Clostridia</taxon>
        <taxon>Eubacteriales</taxon>
        <taxon>Clostridiaceae</taxon>
        <taxon>Clostridium</taxon>
    </lineage>
</organism>
<dbReference type="Proteomes" id="UP000280586">
    <property type="component" value="Chromosome"/>
</dbReference>
<evidence type="ECO:0000313" key="4">
    <source>
        <dbReference type="Proteomes" id="UP000280586"/>
    </source>
</evidence>
<dbReference type="GeneID" id="303559880"/>
<reference evidence="3" key="2">
    <citation type="submission" date="2022-06" db="EMBL/GenBank/DDBJ databases">
        <authorList>
            <person name="Holder M.E."/>
            <person name="Ajami N.J."/>
            <person name="Petrosino J.F."/>
        </authorList>
    </citation>
    <scope>NUCLEOTIDE SEQUENCE</scope>
    <source>
        <strain evidence="3">RMA 8861</strain>
    </source>
</reference>
<evidence type="ECO:0000256" key="1">
    <source>
        <dbReference type="SAM" id="Phobius"/>
    </source>
</evidence>
<evidence type="ECO:0000313" key="5">
    <source>
        <dbReference type="Proteomes" id="UP001055437"/>
    </source>
</evidence>
<name>A0A9N7JK55_CLOSE</name>
<proteinExistence type="predicted"/>
<feature type="transmembrane region" description="Helical" evidence="1">
    <location>
        <begin position="6"/>
        <end position="24"/>
    </location>
</feature>
<sequence length="161" mass="18192">MKKRTIIIYTIIILIIGLGIGVTVNSKTNFLGLLSGKSEREVISGYSFEKIKNNVINKEFDGKYLDPFVTIALEQDEFSINLKGIKKESKVFLIDPNTGEMKEIKNDNELFSITTKLEKDINYGIIVDYNLVGSIRVVQDFNSIDEGKFYRDILINLGCGL</sequence>
<evidence type="ECO:0000313" key="3">
    <source>
        <dbReference type="EMBL" id="USS00283.1"/>
    </source>
</evidence>